<evidence type="ECO:0000256" key="3">
    <source>
        <dbReference type="ARBA" id="ARBA00030757"/>
    </source>
</evidence>
<comment type="caution">
    <text evidence="4">The sequence shown here is derived from an EMBL/GenBank/DDBJ whole genome shotgun (WGS) entry which is preliminary data.</text>
</comment>
<evidence type="ECO:0000313" key="5">
    <source>
        <dbReference type="Proteomes" id="UP001204445"/>
    </source>
</evidence>
<name>A0AAE3HJH9_9GAMM</name>
<keyword evidence="4" id="KW-0808">Transferase</keyword>
<evidence type="ECO:0000256" key="2">
    <source>
        <dbReference type="ARBA" id="ARBA00013346"/>
    </source>
</evidence>
<dbReference type="EMBL" id="JANUCT010000009">
    <property type="protein sequence ID" value="MCS3903529.1"/>
    <property type="molecule type" value="Genomic_DNA"/>
</dbReference>
<keyword evidence="5" id="KW-1185">Reference proteome</keyword>
<protein>
    <recommendedName>
        <fullName evidence="2">Protein-L-isoaspartate O-methyltransferase</fullName>
    </recommendedName>
    <alternativeName>
        <fullName evidence="3">Protein L-isoaspartyl methyltransferase</fullName>
    </alternativeName>
</protein>
<accession>A0AAE3HJH9</accession>
<evidence type="ECO:0000256" key="1">
    <source>
        <dbReference type="ARBA" id="ARBA00005369"/>
    </source>
</evidence>
<dbReference type="AlphaFoldDB" id="A0AAE3HJH9"/>
<dbReference type="InterPro" id="IPR029063">
    <property type="entry name" value="SAM-dependent_MTases_sf"/>
</dbReference>
<dbReference type="GO" id="GO:0032259">
    <property type="term" value="P:methylation"/>
    <property type="evidence" value="ECO:0007669"/>
    <property type="project" value="UniProtKB-KW"/>
</dbReference>
<evidence type="ECO:0000313" key="4">
    <source>
        <dbReference type="EMBL" id="MCS3903529.1"/>
    </source>
</evidence>
<dbReference type="GO" id="GO:0004719">
    <property type="term" value="F:protein-L-isoaspartate (D-aspartate) O-methyltransferase activity"/>
    <property type="evidence" value="ECO:0007669"/>
    <property type="project" value="InterPro"/>
</dbReference>
<keyword evidence="4" id="KW-0489">Methyltransferase</keyword>
<dbReference type="InterPro" id="IPR000682">
    <property type="entry name" value="PCMT"/>
</dbReference>
<dbReference type="CDD" id="cd02440">
    <property type="entry name" value="AdoMet_MTases"/>
    <property type="match status" value="1"/>
</dbReference>
<dbReference type="PANTHER" id="PTHR11579">
    <property type="entry name" value="PROTEIN-L-ISOASPARTATE O-METHYLTRANSFERASE"/>
    <property type="match status" value="1"/>
</dbReference>
<dbReference type="Gene3D" id="3.40.50.150">
    <property type="entry name" value="Vaccinia Virus protein VP39"/>
    <property type="match status" value="1"/>
</dbReference>
<comment type="similarity">
    <text evidence="1">Belongs to the methyltransferase superfamily. L-isoaspartyl/D-aspartyl protein methyltransferase family.</text>
</comment>
<dbReference type="GO" id="GO:0005737">
    <property type="term" value="C:cytoplasm"/>
    <property type="evidence" value="ECO:0007669"/>
    <property type="project" value="TreeGrafter"/>
</dbReference>
<dbReference type="SUPFAM" id="SSF53335">
    <property type="entry name" value="S-adenosyl-L-methionine-dependent methyltransferases"/>
    <property type="match status" value="1"/>
</dbReference>
<dbReference type="RefSeq" id="WP_259055358.1">
    <property type="nucleotide sequence ID" value="NZ_JANUCT010000009.1"/>
</dbReference>
<gene>
    <name evidence="4" type="ORF">J2T55_001555</name>
</gene>
<proteinExistence type="inferred from homology"/>
<dbReference type="Pfam" id="PF01135">
    <property type="entry name" value="PCMT"/>
    <property type="match status" value="1"/>
</dbReference>
<dbReference type="Proteomes" id="UP001204445">
    <property type="component" value="Unassembled WGS sequence"/>
</dbReference>
<reference evidence="4" key="1">
    <citation type="submission" date="2022-08" db="EMBL/GenBank/DDBJ databases">
        <title>Genomic Encyclopedia of Type Strains, Phase III (KMG-III): the genomes of soil and plant-associated and newly described type strains.</title>
        <authorList>
            <person name="Whitman W."/>
        </authorList>
    </citation>
    <scope>NUCLEOTIDE SEQUENCE</scope>
    <source>
        <strain evidence="4">HMT 1</strain>
    </source>
</reference>
<organism evidence="4 5">
    <name type="scientific">Methylohalomonas lacus</name>
    <dbReference type="NCBI Taxonomy" id="398773"/>
    <lineage>
        <taxon>Bacteria</taxon>
        <taxon>Pseudomonadati</taxon>
        <taxon>Pseudomonadota</taxon>
        <taxon>Gammaproteobacteria</taxon>
        <taxon>Methylohalomonadales</taxon>
        <taxon>Methylohalomonadaceae</taxon>
        <taxon>Methylohalomonas</taxon>
    </lineage>
</organism>
<dbReference type="PANTHER" id="PTHR11579:SF18">
    <property type="entry name" value="PROTEIN-L-ISOASPARTATE O-METHYLTRANSFERASE"/>
    <property type="match status" value="1"/>
</dbReference>
<sequence>MDFEKARYNMIEQQVRPWEVLDQDVLDLLAEIHREDFVPAAYQRVALADASIPLGHDEVTMTPKLEARLLQSLLVGPDDRVLEIGTGCGYLTALLAKSARAVVSVDLYPDFTDSARDKLAAHAIDNVTLATGDAANGWPDTAPYDAIAVTGSVPVLTAAFQSQLTIGGRLFVIVGESPVMEARLVTRIGEREWASESLFETDLPALVGAPKRQTFTL</sequence>